<protein>
    <submittedName>
        <fullName evidence="2">Uncharacterized protein</fullName>
    </submittedName>
</protein>
<dbReference type="EMBL" id="CAIZ01000059">
    <property type="protein sequence ID" value="CCH69334.1"/>
    <property type="molecule type" value="Genomic_DNA"/>
</dbReference>
<sequence length="60" mass="6756">MPRRISGDFQRIRFVIICQIRQRTVDDAYGVAVRAVEPSSNPVEPGVWHGSHRRMPVGPG</sequence>
<dbReference type="HOGENOM" id="CLU_2940285_0_0_11"/>
<comment type="caution">
    <text evidence="2">The sequence shown here is derived from an EMBL/GenBank/DDBJ whole genome shotgun (WGS) entry which is preliminary data.</text>
</comment>
<dbReference type="AlphaFoldDB" id="N0E363"/>
<evidence type="ECO:0000256" key="1">
    <source>
        <dbReference type="SAM" id="MobiDB-lite"/>
    </source>
</evidence>
<evidence type="ECO:0000313" key="3">
    <source>
        <dbReference type="Proteomes" id="UP000013167"/>
    </source>
</evidence>
<reference evidence="2 3" key="1">
    <citation type="journal article" date="2013" name="ISME J.">
        <title>A metabolic model for members of the genus Tetrasphaera involved in enhanced biological phosphorus removal.</title>
        <authorList>
            <person name="Kristiansen R."/>
            <person name="Nguyen H.T.T."/>
            <person name="Saunders A.M."/>
            <person name="Nielsen J.L."/>
            <person name="Wimmer R."/>
            <person name="Le V.Q."/>
            <person name="McIlroy S.J."/>
            <person name="Petrovski S."/>
            <person name="Seviour R.J."/>
            <person name="Calteau A."/>
            <person name="Nielsen K.L."/>
            <person name="Nielsen P.H."/>
        </authorList>
    </citation>
    <scope>NUCLEOTIDE SEQUENCE [LARGE SCALE GENOMIC DNA]</scope>
    <source>
        <strain evidence="2 3">Lp2</strain>
    </source>
</reference>
<keyword evidence="3" id="KW-1185">Reference proteome</keyword>
<feature type="compositionally biased region" description="Basic residues" evidence="1">
    <location>
        <begin position="50"/>
        <end position="60"/>
    </location>
</feature>
<proteinExistence type="predicted"/>
<feature type="region of interest" description="Disordered" evidence="1">
    <location>
        <begin position="39"/>
        <end position="60"/>
    </location>
</feature>
<accession>N0E363</accession>
<organism evidence="2 3">
    <name type="scientific">Phycicoccus elongatus Lp2</name>
    <dbReference type="NCBI Taxonomy" id="1193181"/>
    <lineage>
        <taxon>Bacteria</taxon>
        <taxon>Bacillati</taxon>
        <taxon>Actinomycetota</taxon>
        <taxon>Actinomycetes</taxon>
        <taxon>Micrococcales</taxon>
        <taxon>Intrasporangiaceae</taxon>
        <taxon>Phycicoccus</taxon>
    </lineage>
</organism>
<gene>
    <name evidence="2" type="ORF">BN10_1510003</name>
</gene>
<name>N0E363_9MICO</name>
<dbReference type="Proteomes" id="UP000013167">
    <property type="component" value="Unassembled WGS sequence"/>
</dbReference>
<evidence type="ECO:0000313" key="2">
    <source>
        <dbReference type="EMBL" id="CCH69334.1"/>
    </source>
</evidence>